<dbReference type="PANTHER" id="PTHR33744:SF7">
    <property type="entry name" value="PUCR FAMILY TRANSCRIPTIONAL REGULATOR"/>
    <property type="match status" value="1"/>
</dbReference>
<dbReference type="EMBL" id="SJZJ01000003">
    <property type="protein sequence ID" value="TCJ30637.1"/>
    <property type="molecule type" value="Genomic_DNA"/>
</dbReference>
<dbReference type="Gene3D" id="1.10.10.2840">
    <property type="entry name" value="PucR C-terminal helix-turn-helix domain"/>
    <property type="match status" value="1"/>
</dbReference>
<evidence type="ECO:0000259" key="2">
    <source>
        <dbReference type="Pfam" id="PF14361"/>
    </source>
</evidence>
<sequence>MPGCGSVSVPRTETAARAQADAAELVDAVVATVFGTIPAYATLDATQVDEVKSIAGWTLRRVLDLWATGTEPNAEDVRRFRNVGGVRARDGRPLPAVLRAYRTVGPHLLDIVSERYGNALSVPDVTALGRTYLSLLDVISEAIQEGYDASTRALLTDRDTSLRLLASDIMRGRQTHEGSLAARLRELDTRLPKSFDVLIVRPDEGATGASQRLADGPVGGDALLQASVDGLNVAMFHQADRSLVGSGLRTTGTCGVLLSGVTTRSAPRLFRISASALHHPASRPDVLFGRSDVEAIAVLTGHPDADGDAFVQDTLGPLLNEPELLRTLEAVLWMGSDIKAAAELGLHPQTIRYRLRSIAASTGRTTRSQWDRFVLHAALTARG</sequence>
<dbReference type="InterPro" id="IPR051448">
    <property type="entry name" value="CdaR-like_regulators"/>
</dbReference>
<accession>A0A4R1CIL7</accession>
<reference evidence="3 4" key="1">
    <citation type="submission" date="2019-03" db="EMBL/GenBank/DDBJ databases">
        <authorList>
            <person name="Kim M.K.M."/>
        </authorList>
    </citation>
    <scope>NUCLEOTIDE SEQUENCE [LARGE SCALE GENOMIC DNA]</scope>
    <source>
        <strain evidence="3 4">18JY15-6</strain>
    </source>
</reference>
<evidence type="ECO:0000259" key="1">
    <source>
        <dbReference type="Pfam" id="PF13556"/>
    </source>
</evidence>
<keyword evidence="4" id="KW-1185">Reference proteome</keyword>
<protein>
    <submittedName>
        <fullName evidence="3">PucR family transcriptional regulator</fullName>
    </submittedName>
</protein>
<comment type="caution">
    <text evidence="3">The sequence shown here is derived from an EMBL/GenBank/DDBJ whole genome shotgun (WGS) entry which is preliminary data.</text>
</comment>
<dbReference type="OrthoDB" id="4441434at2"/>
<dbReference type="PANTHER" id="PTHR33744">
    <property type="entry name" value="CARBOHYDRATE DIACID REGULATOR"/>
    <property type="match status" value="1"/>
</dbReference>
<evidence type="ECO:0000313" key="3">
    <source>
        <dbReference type="EMBL" id="TCJ30637.1"/>
    </source>
</evidence>
<dbReference type="InterPro" id="IPR025751">
    <property type="entry name" value="RsbRD_N_dom"/>
</dbReference>
<gene>
    <name evidence="3" type="ORF">EPD65_03490</name>
</gene>
<name>A0A4R1CIL7_9ACTN</name>
<feature type="domain" description="RsbT co-antagonist protein RsbRD N-terminal" evidence="2">
    <location>
        <begin position="24"/>
        <end position="160"/>
    </location>
</feature>
<dbReference type="Pfam" id="PF13556">
    <property type="entry name" value="HTH_30"/>
    <property type="match status" value="1"/>
</dbReference>
<dbReference type="Proteomes" id="UP000295453">
    <property type="component" value="Unassembled WGS sequence"/>
</dbReference>
<organism evidence="3 4">
    <name type="scientific">Nocardioides jejuensis</name>
    <dbReference type="NCBI Taxonomy" id="2502782"/>
    <lineage>
        <taxon>Bacteria</taxon>
        <taxon>Bacillati</taxon>
        <taxon>Actinomycetota</taxon>
        <taxon>Actinomycetes</taxon>
        <taxon>Propionibacteriales</taxon>
        <taxon>Nocardioidaceae</taxon>
        <taxon>Nocardioides</taxon>
    </lineage>
</organism>
<dbReference type="InterPro" id="IPR025736">
    <property type="entry name" value="PucR_C-HTH_dom"/>
</dbReference>
<dbReference type="AlphaFoldDB" id="A0A4R1CIL7"/>
<dbReference type="InterPro" id="IPR042070">
    <property type="entry name" value="PucR_C-HTH_sf"/>
</dbReference>
<feature type="domain" description="PucR C-terminal helix-turn-helix" evidence="1">
    <location>
        <begin position="324"/>
        <end position="381"/>
    </location>
</feature>
<evidence type="ECO:0000313" key="4">
    <source>
        <dbReference type="Proteomes" id="UP000295453"/>
    </source>
</evidence>
<proteinExistence type="predicted"/>
<dbReference type="Pfam" id="PF14361">
    <property type="entry name" value="RsbRD_N"/>
    <property type="match status" value="1"/>
</dbReference>